<proteinExistence type="predicted"/>
<reference evidence="1" key="1">
    <citation type="submission" date="2020-04" db="EMBL/GenBank/DDBJ databases">
        <title>A chromosome-scale assembly and high-density genetic map of the yellow drum (Nibea albiflora) genome.</title>
        <authorList>
            <person name="Xu D."/>
            <person name="Zhang W."/>
            <person name="Chen R."/>
            <person name="Tan P."/>
            <person name="Wang L."/>
            <person name="Song H."/>
            <person name="Tian L."/>
            <person name="Zhu Q."/>
            <person name="Wang B."/>
        </authorList>
    </citation>
    <scope>NUCLEOTIDE SEQUENCE</scope>
    <source>
        <strain evidence="1">ZJHYS-2018</strain>
    </source>
</reference>
<gene>
    <name evidence="1" type="ORF">GBF38_005491</name>
</gene>
<dbReference type="Proteomes" id="UP000805704">
    <property type="component" value="Chromosome 21"/>
</dbReference>
<comment type="caution">
    <text evidence="1">The sequence shown here is derived from an EMBL/GenBank/DDBJ whole genome shotgun (WGS) entry which is preliminary data.</text>
</comment>
<accession>A0ACB7EVK0</accession>
<sequence length="100" mass="10481">MPRQGRKADQEEPDEGASGASGACAPGTKPDAKAEEKLDELAGLVNEISHAGTNGERPAERERGLSSRTEMEANAAASLPNAATSKYDDRRAKNRAGHHG</sequence>
<protein>
    <submittedName>
        <fullName evidence="1">Uncharacterized protein</fullName>
    </submittedName>
</protein>
<organism evidence="1 2">
    <name type="scientific">Nibea albiflora</name>
    <name type="common">Yellow drum</name>
    <name type="synonym">Corvina albiflora</name>
    <dbReference type="NCBI Taxonomy" id="240163"/>
    <lineage>
        <taxon>Eukaryota</taxon>
        <taxon>Metazoa</taxon>
        <taxon>Chordata</taxon>
        <taxon>Craniata</taxon>
        <taxon>Vertebrata</taxon>
        <taxon>Euteleostomi</taxon>
        <taxon>Actinopterygii</taxon>
        <taxon>Neopterygii</taxon>
        <taxon>Teleostei</taxon>
        <taxon>Neoteleostei</taxon>
        <taxon>Acanthomorphata</taxon>
        <taxon>Eupercaria</taxon>
        <taxon>Sciaenidae</taxon>
        <taxon>Nibea</taxon>
    </lineage>
</organism>
<keyword evidence="2" id="KW-1185">Reference proteome</keyword>
<evidence type="ECO:0000313" key="1">
    <source>
        <dbReference type="EMBL" id="KAG8006260.1"/>
    </source>
</evidence>
<name>A0ACB7EVK0_NIBAL</name>
<evidence type="ECO:0000313" key="2">
    <source>
        <dbReference type="Proteomes" id="UP000805704"/>
    </source>
</evidence>
<dbReference type="EMBL" id="CM024809">
    <property type="protein sequence ID" value="KAG8006260.1"/>
    <property type="molecule type" value="Genomic_DNA"/>
</dbReference>